<dbReference type="EMBL" id="BK014847">
    <property type="protein sequence ID" value="DAD78590.1"/>
    <property type="molecule type" value="Genomic_DNA"/>
</dbReference>
<reference evidence="2" key="1">
    <citation type="journal article" date="2021" name="Proc. Natl. Acad. Sci. U.S.A.">
        <title>A Catalog of Tens of Thousands of Viruses from Human Metagenomes Reveals Hidden Associations with Chronic Diseases.</title>
        <authorList>
            <person name="Tisza M.J."/>
            <person name="Buck C.B."/>
        </authorList>
    </citation>
    <scope>NUCLEOTIDE SEQUENCE</scope>
    <source>
        <strain evidence="2">CtA1z6</strain>
    </source>
</reference>
<proteinExistence type="predicted"/>
<sequence>MWRLDHVNGQLEAERRNHAVTEKERDGWKSAAEEYRKEANAQAENARTCLDRAAKAEKDAAERTAIMQQAKPRPRPEFERGEVVDDETRRRVVGRLNRPL</sequence>
<accession>A0A8S5M8M5</accession>
<evidence type="ECO:0000313" key="2">
    <source>
        <dbReference type="EMBL" id="DAD78590.1"/>
    </source>
</evidence>
<organism evidence="2">
    <name type="scientific">Myoviridae sp. ctA1z6</name>
    <dbReference type="NCBI Taxonomy" id="2826627"/>
    <lineage>
        <taxon>Viruses</taxon>
        <taxon>Duplodnaviria</taxon>
        <taxon>Heunggongvirae</taxon>
        <taxon>Uroviricota</taxon>
        <taxon>Caudoviricetes</taxon>
    </lineage>
</organism>
<name>A0A8S5M8M5_9CAUD</name>
<evidence type="ECO:0000256" key="1">
    <source>
        <dbReference type="SAM" id="MobiDB-lite"/>
    </source>
</evidence>
<feature type="region of interest" description="Disordered" evidence="1">
    <location>
        <begin position="1"/>
        <end position="26"/>
    </location>
</feature>
<feature type="region of interest" description="Disordered" evidence="1">
    <location>
        <begin position="65"/>
        <end position="87"/>
    </location>
</feature>
<protein>
    <submittedName>
        <fullName evidence="2">Uncharacterized protein</fullName>
    </submittedName>
</protein>
<feature type="compositionally biased region" description="Basic and acidic residues" evidence="1">
    <location>
        <begin position="74"/>
        <end position="87"/>
    </location>
</feature>